<evidence type="ECO:0000313" key="2">
    <source>
        <dbReference type="Proteomes" id="UP000504610"/>
    </source>
</evidence>
<dbReference type="Proteomes" id="UP000504610">
    <property type="component" value="Chromosome 3"/>
</dbReference>
<dbReference type="PANTHER" id="PTHR33513:SF49">
    <property type="entry name" value="(RAPE) HYPOTHETICAL PROTEIN"/>
    <property type="match status" value="1"/>
</dbReference>
<keyword evidence="2" id="KW-1185">Reference proteome</keyword>
<dbReference type="Pfam" id="PF24847">
    <property type="entry name" value="DUF7722"/>
    <property type="match status" value="1"/>
</dbReference>
<accession>A0A6J0MKH9</accession>
<dbReference type="KEGG" id="rsz:108844272"/>
<dbReference type="PANTHER" id="PTHR33513">
    <property type="entry name" value="OS06G0523300 PROTEIN"/>
    <property type="match status" value="1"/>
</dbReference>
<dbReference type="AlphaFoldDB" id="A0A6J0MKH9"/>
<evidence type="ECO:0000259" key="1">
    <source>
        <dbReference type="Pfam" id="PF24847"/>
    </source>
</evidence>
<dbReference type="RefSeq" id="XP_018472995.2">
    <property type="nucleotide sequence ID" value="XM_018617493.2"/>
</dbReference>
<dbReference type="InterPro" id="IPR056139">
    <property type="entry name" value="DUF7722"/>
</dbReference>
<gene>
    <name evidence="3" type="primary">LOC108844272</name>
</gene>
<reference evidence="3" key="2">
    <citation type="submission" date="2025-08" db="UniProtKB">
        <authorList>
            <consortium name="RefSeq"/>
        </authorList>
    </citation>
    <scope>IDENTIFICATION</scope>
    <source>
        <tissue evidence="3">Leaf</tissue>
    </source>
</reference>
<feature type="domain" description="DUF7722" evidence="1">
    <location>
        <begin position="78"/>
        <end position="124"/>
    </location>
</feature>
<dbReference type="GeneID" id="108844272"/>
<organism evidence="2 3">
    <name type="scientific">Raphanus sativus</name>
    <name type="common">Radish</name>
    <name type="synonym">Raphanus raphanistrum var. sativus</name>
    <dbReference type="NCBI Taxonomy" id="3726"/>
    <lineage>
        <taxon>Eukaryota</taxon>
        <taxon>Viridiplantae</taxon>
        <taxon>Streptophyta</taxon>
        <taxon>Embryophyta</taxon>
        <taxon>Tracheophyta</taxon>
        <taxon>Spermatophyta</taxon>
        <taxon>Magnoliopsida</taxon>
        <taxon>eudicotyledons</taxon>
        <taxon>Gunneridae</taxon>
        <taxon>Pentapetalae</taxon>
        <taxon>rosids</taxon>
        <taxon>malvids</taxon>
        <taxon>Brassicales</taxon>
        <taxon>Brassicaceae</taxon>
        <taxon>Brassiceae</taxon>
        <taxon>Raphanus</taxon>
    </lineage>
</organism>
<protein>
    <submittedName>
        <fullName evidence="3">Uncharacterized protein LOC108844272</fullName>
    </submittedName>
</protein>
<sequence>MKFLCQVKESKVYSIHHATMARVSQLTLIFGDKLQTLNQSSSDDAVLKKTLASSSSNDRDQLTRGAASWSSFQMPVHYPSFTKEEYEAMSEEELDRLLKLYGLPTDLGDLSCKKQFAVGAFLWEKGVKSSPDERELVNPSSSVGDLSESSLMGWMTALKYMVHYVFRV</sequence>
<reference evidence="2" key="1">
    <citation type="journal article" date="2019" name="Database">
        <title>The radish genome database (RadishGD): an integrated information resource for radish genomics.</title>
        <authorList>
            <person name="Yu H.J."/>
            <person name="Baek S."/>
            <person name="Lee Y.J."/>
            <person name="Cho A."/>
            <person name="Mun J.H."/>
        </authorList>
    </citation>
    <scope>NUCLEOTIDE SEQUENCE [LARGE SCALE GENOMIC DNA]</scope>
    <source>
        <strain evidence="2">cv. WK10039</strain>
    </source>
</reference>
<dbReference type="OrthoDB" id="1050924at2759"/>
<proteinExistence type="predicted"/>
<name>A0A6J0MKH9_RAPSA</name>
<evidence type="ECO:0000313" key="3">
    <source>
        <dbReference type="RefSeq" id="XP_018472995.2"/>
    </source>
</evidence>